<sequence length="62" mass="7014">MHTFLAGYYGFILAEIDTVSVVTITVMHATVIMNISKFSYQLHNNKTGILMLCNELLEVQVH</sequence>
<name>A0AAV2VLD3_9VIBR</name>
<dbReference type="Proteomes" id="UP000018211">
    <property type="component" value="Unassembled WGS sequence"/>
</dbReference>
<reference evidence="2 3" key="1">
    <citation type="journal article" date="2013" name="ISME J.">
        <title>Comparative genomics of pathogenic lineages of Vibrio nigripulchritudo identifies virulence-associated traits.</title>
        <authorList>
            <person name="Goudenege D."/>
            <person name="Labreuche Y."/>
            <person name="Krin E."/>
            <person name="Ansquer D."/>
            <person name="Mangenot S."/>
            <person name="Calteau A."/>
            <person name="Medigue C."/>
            <person name="Mazel D."/>
            <person name="Polz M.F."/>
            <person name="Le Roux F."/>
        </authorList>
    </citation>
    <scope>NUCLEOTIDE SEQUENCE [LARGE SCALE GENOMIC DNA]</scope>
    <source>
        <strain evidence="2 3">SOn1</strain>
    </source>
</reference>
<feature type="transmembrane region" description="Helical" evidence="1">
    <location>
        <begin position="6"/>
        <end position="32"/>
    </location>
</feature>
<gene>
    <name evidence="2" type="ORF">VIBNISOn1_1480009</name>
</gene>
<protein>
    <submittedName>
        <fullName evidence="2">Uncharacterized protein</fullName>
    </submittedName>
</protein>
<keyword evidence="1" id="KW-1133">Transmembrane helix</keyword>
<dbReference type="AlphaFoldDB" id="A0AAV2VLD3"/>
<evidence type="ECO:0000313" key="3">
    <source>
        <dbReference type="Proteomes" id="UP000018211"/>
    </source>
</evidence>
<dbReference type="EMBL" id="CAOF01000055">
    <property type="protein sequence ID" value="CCO45435.1"/>
    <property type="molecule type" value="Genomic_DNA"/>
</dbReference>
<evidence type="ECO:0000256" key="1">
    <source>
        <dbReference type="SAM" id="Phobius"/>
    </source>
</evidence>
<evidence type="ECO:0000313" key="2">
    <source>
        <dbReference type="EMBL" id="CCO45435.1"/>
    </source>
</evidence>
<proteinExistence type="predicted"/>
<accession>A0AAV2VLD3</accession>
<organism evidence="2 3">
    <name type="scientific">Vibrio nigripulchritudo SOn1</name>
    <dbReference type="NCBI Taxonomy" id="1238450"/>
    <lineage>
        <taxon>Bacteria</taxon>
        <taxon>Pseudomonadati</taxon>
        <taxon>Pseudomonadota</taxon>
        <taxon>Gammaproteobacteria</taxon>
        <taxon>Vibrionales</taxon>
        <taxon>Vibrionaceae</taxon>
        <taxon>Vibrio</taxon>
    </lineage>
</organism>
<keyword evidence="1" id="KW-0812">Transmembrane</keyword>
<keyword evidence="1" id="KW-0472">Membrane</keyword>
<comment type="caution">
    <text evidence="2">The sequence shown here is derived from an EMBL/GenBank/DDBJ whole genome shotgun (WGS) entry which is preliminary data.</text>
</comment>